<proteinExistence type="predicted"/>
<evidence type="ECO:0000313" key="2">
    <source>
        <dbReference type="EMBL" id="RID82067.1"/>
    </source>
</evidence>
<name>A0A398AWL9_9BACI</name>
<protein>
    <submittedName>
        <fullName evidence="2">Uncharacterized protein</fullName>
    </submittedName>
</protein>
<dbReference type="Proteomes" id="UP000265816">
    <property type="component" value="Unassembled WGS sequence"/>
</dbReference>
<sequence length="86" mass="9831">MNGDFQDESADKSNMQKDPFSRMMFGPVERSNKTAVKERQGKSELLENVNMEELMHHVDNLLSAAHGLKPIFQKARPLLDQFLGKK</sequence>
<reference evidence="2 3" key="1">
    <citation type="submission" date="2018-08" db="EMBL/GenBank/DDBJ databases">
        <title>Bacillus jemisoniae sp. nov., Bacillus chryseoplanitiae sp. nov., Bacillus resnikiae sp. nov., and Bacillus frankliniae sp. nov., isolated from Viking spacecraft and associated surfaces.</title>
        <authorList>
            <person name="Seuylemezian A."/>
            <person name="Vaishampayan P."/>
        </authorList>
    </citation>
    <scope>NUCLEOTIDE SEQUENCE [LARGE SCALE GENOMIC DNA]</scope>
    <source>
        <strain evidence="2 3">JJ-247</strain>
    </source>
</reference>
<evidence type="ECO:0000256" key="1">
    <source>
        <dbReference type="SAM" id="MobiDB-lite"/>
    </source>
</evidence>
<organism evidence="2 3">
    <name type="scientific">Mesobacillus zeae</name>
    <dbReference type="NCBI Taxonomy" id="1917180"/>
    <lineage>
        <taxon>Bacteria</taxon>
        <taxon>Bacillati</taxon>
        <taxon>Bacillota</taxon>
        <taxon>Bacilli</taxon>
        <taxon>Bacillales</taxon>
        <taxon>Bacillaceae</taxon>
        <taxon>Mesobacillus</taxon>
    </lineage>
</organism>
<dbReference type="EMBL" id="QWVT01000044">
    <property type="protein sequence ID" value="RID82067.1"/>
    <property type="molecule type" value="Genomic_DNA"/>
</dbReference>
<dbReference type="RefSeq" id="WP_119114680.1">
    <property type="nucleotide sequence ID" value="NZ_CBCSEO010000001.1"/>
</dbReference>
<feature type="region of interest" description="Disordered" evidence="1">
    <location>
        <begin position="1"/>
        <end position="43"/>
    </location>
</feature>
<dbReference type="AlphaFoldDB" id="A0A398AWL9"/>
<feature type="compositionally biased region" description="Basic and acidic residues" evidence="1">
    <location>
        <begin position="30"/>
        <end position="43"/>
    </location>
</feature>
<accession>A0A398AWL9</accession>
<evidence type="ECO:0000313" key="3">
    <source>
        <dbReference type="Proteomes" id="UP000265816"/>
    </source>
</evidence>
<comment type="caution">
    <text evidence="2">The sequence shown here is derived from an EMBL/GenBank/DDBJ whole genome shotgun (WGS) entry which is preliminary data.</text>
</comment>
<gene>
    <name evidence="2" type="ORF">D1970_20350</name>
</gene>
<keyword evidence="3" id="KW-1185">Reference proteome</keyword>
<dbReference type="OrthoDB" id="2933559at2"/>